<dbReference type="AlphaFoldDB" id="A0A552DSR7"/>
<protein>
    <submittedName>
        <fullName evidence="1">Uncharacterized protein</fullName>
    </submittedName>
</protein>
<reference evidence="1 2" key="1">
    <citation type="submission" date="2019-01" db="EMBL/GenBank/DDBJ databases">
        <title>Coherence of Microcystis species and biogeography revealed through population genomics.</title>
        <authorList>
            <person name="Perez-Carrascal O.M."/>
            <person name="Terrat Y."/>
            <person name="Giani A."/>
            <person name="Fortin N."/>
            <person name="Tromas N."/>
            <person name="Shapiro B.J."/>
        </authorList>
    </citation>
    <scope>NUCLEOTIDE SEQUENCE [LARGE SCALE GENOMIC DNA]</scope>
    <source>
        <strain evidence="1">Ma_SC_T_19800800_S464</strain>
    </source>
</reference>
<accession>A0A552DSR7</accession>
<dbReference type="Proteomes" id="UP000319313">
    <property type="component" value="Unassembled WGS sequence"/>
</dbReference>
<dbReference type="EMBL" id="SFBL01000105">
    <property type="protein sequence ID" value="TRU25300.1"/>
    <property type="molecule type" value="Genomic_DNA"/>
</dbReference>
<evidence type="ECO:0000313" key="2">
    <source>
        <dbReference type="Proteomes" id="UP000319313"/>
    </source>
</evidence>
<sequence>MTVLLSPKGTFPAAIIEIIDHYRVVMNRGKQNNIQLERRVLVYEPTTEKIQGRWEYLEIFKGRGKVISVEENKSTIEFVYLETFGNTKIGDMVKPI</sequence>
<gene>
    <name evidence="1" type="ORF">EWV81_12270</name>
</gene>
<comment type="caution">
    <text evidence="1">The sequence shown here is derived from an EMBL/GenBank/DDBJ whole genome shotgun (WGS) entry which is preliminary data.</text>
</comment>
<proteinExistence type="predicted"/>
<evidence type="ECO:0000313" key="1">
    <source>
        <dbReference type="EMBL" id="TRU25300.1"/>
    </source>
</evidence>
<organism evidence="1 2">
    <name type="scientific">Microcystis aeruginosa Ma_SC_T_19800800_S464</name>
    <dbReference type="NCBI Taxonomy" id="2486257"/>
    <lineage>
        <taxon>Bacteria</taxon>
        <taxon>Bacillati</taxon>
        <taxon>Cyanobacteriota</taxon>
        <taxon>Cyanophyceae</taxon>
        <taxon>Oscillatoriophycideae</taxon>
        <taxon>Chroococcales</taxon>
        <taxon>Microcystaceae</taxon>
        <taxon>Microcystis</taxon>
    </lineage>
</organism>
<name>A0A552DSR7_MICAE</name>